<evidence type="ECO:0000256" key="3">
    <source>
        <dbReference type="ARBA" id="ARBA00022475"/>
    </source>
</evidence>
<evidence type="ECO:0000256" key="2">
    <source>
        <dbReference type="ARBA" id="ARBA00022448"/>
    </source>
</evidence>
<dbReference type="InterPro" id="IPR000390">
    <property type="entry name" value="Small_drug/metabolite_transptr"/>
</dbReference>
<accession>A0A1L7ACL7</accession>
<sequence length="106" mass="11176">MAWAMVVVAGLLEMVWSYAAKQSQGFTQWGWGALTILASLVSFLLLTFGMRGLPLGTAYAVWTGIGAIGTFIVGILLLGESTSIWRIASGLLIVAGVIGLRLTSSE</sequence>
<dbReference type="SUPFAM" id="SSF103481">
    <property type="entry name" value="Multidrug resistance efflux transporter EmrE"/>
    <property type="match status" value="1"/>
</dbReference>
<keyword evidence="6 10" id="KW-0472">Membrane</keyword>
<dbReference type="InterPro" id="IPR037185">
    <property type="entry name" value="EmrE-like"/>
</dbReference>
<dbReference type="PANTHER" id="PTHR30561">
    <property type="entry name" value="SMR FAMILY PROTON-DEPENDENT DRUG EFFLUX TRANSPORTER SUGE"/>
    <property type="match status" value="1"/>
</dbReference>
<keyword evidence="14" id="KW-1185">Reference proteome</keyword>
<dbReference type="InterPro" id="IPR045324">
    <property type="entry name" value="Small_multidrug_res"/>
</dbReference>
<organism evidence="11 13">
    <name type="scientific">Roseomonas gilardii</name>
    <dbReference type="NCBI Taxonomy" id="257708"/>
    <lineage>
        <taxon>Bacteria</taxon>
        <taxon>Pseudomonadati</taxon>
        <taxon>Pseudomonadota</taxon>
        <taxon>Alphaproteobacteria</taxon>
        <taxon>Acetobacterales</taxon>
        <taxon>Roseomonadaceae</taxon>
        <taxon>Roseomonas</taxon>
    </lineage>
</organism>
<reference evidence="12" key="3">
    <citation type="submission" date="2023-09" db="EMBL/GenBank/DDBJ databases">
        <authorList>
            <person name="Schober I."/>
            <person name="Bunk B."/>
        </authorList>
    </citation>
    <scope>NUCLEOTIDE SEQUENCE</scope>
    <source>
        <strain evidence="12">DSM 103800</strain>
    </source>
</reference>
<comment type="similarity">
    <text evidence="7">Belongs to the drug/metabolite transporter (DMT) superfamily. Small multidrug resistance (SMR) (TC 2.A.7.1) family. Gdx/SugE subfamily.</text>
</comment>
<dbReference type="EMBL" id="CP015583">
    <property type="protein sequence ID" value="APT56534.1"/>
    <property type="molecule type" value="Genomic_DNA"/>
</dbReference>
<dbReference type="EMBL" id="JAVVDO010000016">
    <property type="protein sequence ID" value="MDT8331674.1"/>
    <property type="molecule type" value="Genomic_DNA"/>
</dbReference>
<evidence type="ECO:0000256" key="1">
    <source>
        <dbReference type="ARBA" id="ARBA00004651"/>
    </source>
</evidence>
<feature type="transmembrane region" description="Helical" evidence="10">
    <location>
        <begin position="84"/>
        <end position="103"/>
    </location>
</feature>
<feature type="transmembrane region" description="Helical" evidence="10">
    <location>
        <begin position="29"/>
        <end position="47"/>
    </location>
</feature>
<evidence type="ECO:0000256" key="9">
    <source>
        <dbReference type="RuleBase" id="RU003942"/>
    </source>
</evidence>
<evidence type="ECO:0000256" key="8">
    <source>
        <dbReference type="ARBA" id="ARBA00039168"/>
    </source>
</evidence>
<dbReference type="AlphaFoldDB" id="A0A1L7ACL7"/>
<gene>
    <name evidence="11" type="ORF">RGI145_04865</name>
    <name evidence="12" type="ORF">RQ831_11465</name>
</gene>
<evidence type="ECO:0000313" key="12">
    <source>
        <dbReference type="EMBL" id="MDT8331674.1"/>
    </source>
</evidence>
<evidence type="ECO:0000256" key="4">
    <source>
        <dbReference type="ARBA" id="ARBA00022692"/>
    </source>
</evidence>
<comment type="subcellular location">
    <subcellularLocation>
        <location evidence="1 9">Cell membrane</location>
        <topology evidence="1 9">Multi-pass membrane protein</topology>
    </subcellularLocation>
</comment>
<dbReference type="Proteomes" id="UP000185494">
    <property type="component" value="Chromosome 1"/>
</dbReference>
<dbReference type="eggNOG" id="COG2076">
    <property type="taxonomic scope" value="Bacteria"/>
</dbReference>
<dbReference type="FunFam" id="1.10.3730.20:FF:000001">
    <property type="entry name" value="Quaternary ammonium compound resistance transporter SugE"/>
    <property type="match status" value="1"/>
</dbReference>
<keyword evidence="5 10" id="KW-1133">Transmembrane helix</keyword>
<dbReference type="KEGG" id="rgi:RGI145_04865"/>
<dbReference type="GO" id="GO:1990961">
    <property type="term" value="P:xenobiotic detoxification by transmembrane export across the plasma membrane"/>
    <property type="evidence" value="ECO:0007669"/>
    <property type="project" value="UniProtKB-ARBA"/>
</dbReference>
<dbReference type="RefSeq" id="WP_075797478.1">
    <property type="nucleotide sequence ID" value="NZ_CP015583.1"/>
</dbReference>
<dbReference type="GO" id="GO:0005886">
    <property type="term" value="C:plasma membrane"/>
    <property type="evidence" value="ECO:0007669"/>
    <property type="project" value="UniProtKB-SubCell"/>
</dbReference>
<keyword evidence="4 9" id="KW-0812">Transmembrane</keyword>
<protein>
    <recommendedName>
        <fullName evidence="8">Guanidinium exporter</fullName>
    </recommendedName>
</protein>
<keyword evidence="3" id="KW-1003">Cell membrane</keyword>
<dbReference type="Proteomes" id="UP001258945">
    <property type="component" value="Unassembled WGS sequence"/>
</dbReference>
<name>A0A1L7ACL7_9PROT</name>
<feature type="transmembrane region" description="Helical" evidence="10">
    <location>
        <begin position="59"/>
        <end position="78"/>
    </location>
</feature>
<evidence type="ECO:0000256" key="5">
    <source>
        <dbReference type="ARBA" id="ARBA00022989"/>
    </source>
</evidence>
<reference evidence="11 13" key="1">
    <citation type="submission" date="2016-05" db="EMBL/GenBank/DDBJ databases">
        <title>Complete Genome and Methylome Analysis of Psychrotrophic Bacterial Isolates from Antarctic Lake Untersee.</title>
        <authorList>
            <person name="Fomenkov A."/>
            <person name="Akimov V.N."/>
            <person name="Vasilyeva L.V."/>
            <person name="Andersen D."/>
            <person name="Vincze T."/>
            <person name="Roberts R.J."/>
        </authorList>
    </citation>
    <scope>NUCLEOTIDE SEQUENCE [LARGE SCALE GENOMIC DNA]</scope>
    <source>
        <strain evidence="11 13">U14-5</strain>
    </source>
</reference>
<keyword evidence="2" id="KW-0813">Transport</keyword>
<evidence type="ECO:0000256" key="6">
    <source>
        <dbReference type="ARBA" id="ARBA00023136"/>
    </source>
</evidence>
<evidence type="ECO:0000256" key="7">
    <source>
        <dbReference type="ARBA" id="ARBA00038151"/>
    </source>
</evidence>
<evidence type="ECO:0000256" key="10">
    <source>
        <dbReference type="SAM" id="Phobius"/>
    </source>
</evidence>
<proteinExistence type="inferred from homology"/>
<dbReference type="Pfam" id="PF00893">
    <property type="entry name" value="Multi_Drug_Res"/>
    <property type="match status" value="1"/>
</dbReference>
<dbReference type="GO" id="GO:0022857">
    <property type="term" value="F:transmembrane transporter activity"/>
    <property type="evidence" value="ECO:0007669"/>
    <property type="project" value="InterPro"/>
</dbReference>
<evidence type="ECO:0000313" key="13">
    <source>
        <dbReference type="Proteomes" id="UP000185494"/>
    </source>
</evidence>
<dbReference type="PANTHER" id="PTHR30561:SF0">
    <property type="entry name" value="GUANIDINIUM EXPORTER"/>
    <property type="match status" value="1"/>
</dbReference>
<evidence type="ECO:0000313" key="11">
    <source>
        <dbReference type="EMBL" id="APT56534.1"/>
    </source>
</evidence>
<reference evidence="12 14" key="2">
    <citation type="journal article" date="2019" name="Microb. Pathog.">
        <title>Comparison of VITEK 2, MALDI-TOF MS, 16S rRNA gene sequencing, and whole-genome sequencing for identification of Roseomonas mucosa.</title>
        <authorList>
            <person name="Rudolph W.W."/>
            <person name="Gunzer F."/>
            <person name="Trauth M."/>
            <person name="Bunk B."/>
            <person name="Bigge R."/>
            <person name="Schrottner P."/>
        </authorList>
    </citation>
    <scope>NUCLEOTIDE SEQUENCE [LARGE SCALE GENOMIC DNA]</scope>
    <source>
        <strain evidence="12 14">DSM 103800</strain>
    </source>
</reference>
<evidence type="ECO:0000313" key="14">
    <source>
        <dbReference type="Proteomes" id="UP001258945"/>
    </source>
</evidence>
<dbReference type="Gene3D" id="1.10.3730.20">
    <property type="match status" value="1"/>
</dbReference>